<feature type="region of interest" description="Disordered" evidence="1">
    <location>
        <begin position="183"/>
        <end position="253"/>
    </location>
</feature>
<evidence type="ECO:0000313" key="3">
    <source>
        <dbReference type="EMBL" id="KAK9837660.1"/>
    </source>
</evidence>
<dbReference type="SUPFAM" id="SSF143503">
    <property type="entry name" value="PUG domain-like"/>
    <property type="match status" value="1"/>
</dbReference>
<dbReference type="GO" id="GO:0005737">
    <property type="term" value="C:cytoplasm"/>
    <property type="evidence" value="ECO:0007669"/>
    <property type="project" value="TreeGrafter"/>
</dbReference>
<gene>
    <name evidence="3" type="ORF">WJX74_002429</name>
</gene>
<name>A0AAW1RU64_9CHLO</name>
<dbReference type="Proteomes" id="UP001438707">
    <property type="component" value="Unassembled WGS sequence"/>
</dbReference>
<sequence>MEEEPPATSRASRLLQQDAAHSSSVSLEAAQQLRQLFETKEKLVNITQVALLDFKRQSPLKIKACVEILLRLHRSILEAPDEDKYRKVKESSKVFASNIAPFKAASDFLSTAGWRLKTIDFTAHWVCEAHPNTQEWRVLKEAQGVLIVALAFLEQKTEKHLKEKATTKEKDAAERERVKKAIKDDRQMRKFSHENRTLLPTPTGQPQGSADAERQAFASPASSMHRLQVRGEDDASEYEMPDNLSNTRNEDSD</sequence>
<dbReference type="CDD" id="cd09212">
    <property type="entry name" value="PUB"/>
    <property type="match status" value="1"/>
</dbReference>
<dbReference type="InterPro" id="IPR036339">
    <property type="entry name" value="PUB-like_dom_sf"/>
</dbReference>
<dbReference type="Gene3D" id="1.20.58.2190">
    <property type="match status" value="1"/>
</dbReference>
<evidence type="ECO:0000256" key="1">
    <source>
        <dbReference type="SAM" id="MobiDB-lite"/>
    </source>
</evidence>
<dbReference type="PANTHER" id="PTHR23153:SF38">
    <property type="entry name" value="UBX DOMAIN-CONTAINING PROTEIN 6"/>
    <property type="match status" value="1"/>
</dbReference>
<feature type="compositionally biased region" description="Polar residues" evidence="1">
    <location>
        <begin position="198"/>
        <end position="208"/>
    </location>
</feature>
<evidence type="ECO:0000259" key="2">
    <source>
        <dbReference type="Pfam" id="PF09409"/>
    </source>
</evidence>
<dbReference type="InterPro" id="IPR018997">
    <property type="entry name" value="PUB_domain"/>
</dbReference>
<organism evidence="3 4">
    <name type="scientific">Apatococcus lobatus</name>
    <dbReference type="NCBI Taxonomy" id="904363"/>
    <lineage>
        <taxon>Eukaryota</taxon>
        <taxon>Viridiplantae</taxon>
        <taxon>Chlorophyta</taxon>
        <taxon>core chlorophytes</taxon>
        <taxon>Trebouxiophyceae</taxon>
        <taxon>Chlorellales</taxon>
        <taxon>Chlorellaceae</taxon>
        <taxon>Apatococcus</taxon>
    </lineage>
</organism>
<dbReference type="PANTHER" id="PTHR23153">
    <property type="entry name" value="UBX-RELATED"/>
    <property type="match status" value="1"/>
</dbReference>
<accession>A0AAW1RU64</accession>
<reference evidence="3 4" key="1">
    <citation type="journal article" date="2024" name="Nat. Commun.">
        <title>Phylogenomics reveals the evolutionary origins of lichenization in chlorophyte algae.</title>
        <authorList>
            <person name="Puginier C."/>
            <person name="Libourel C."/>
            <person name="Otte J."/>
            <person name="Skaloud P."/>
            <person name="Haon M."/>
            <person name="Grisel S."/>
            <person name="Petersen M."/>
            <person name="Berrin J.G."/>
            <person name="Delaux P.M."/>
            <person name="Dal Grande F."/>
            <person name="Keller J."/>
        </authorList>
    </citation>
    <scope>NUCLEOTIDE SEQUENCE [LARGE SCALE GENOMIC DNA]</scope>
    <source>
        <strain evidence="3 4">SAG 2145</strain>
    </source>
</reference>
<evidence type="ECO:0000313" key="4">
    <source>
        <dbReference type="Proteomes" id="UP001438707"/>
    </source>
</evidence>
<protein>
    <recommendedName>
        <fullName evidence="2">PUB domain-containing protein</fullName>
    </recommendedName>
</protein>
<feature type="compositionally biased region" description="Basic and acidic residues" evidence="1">
    <location>
        <begin position="183"/>
        <end position="196"/>
    </location>
</feature>
<proteinExistence type="predicted"/>
<dbReference type="AlphaFoldDB" id="A0AAW1RU64"/>
<feature type="domain" description="PUB" evidence="2">
    <location>
        <begin position="61"/>
        <end position="126"/>
    </location>
</feature>
<dbReference type="EMBL" id="JALJOS010000006">
    <property type="protein sequence ID" value="KAK9837660.1"/>
    <property type="molecule type" value="Genomic_DNA"/>
</dbReference>
<dbReference type="Pfam" id="PF09409">
    <property type="entry name" value="PUB"/>
    <property type="match status" value="1"/>
</dbReference>
<comment type="caution">
    <text evidence="3">The sequence shown here is derived from an EMBL/GenBank/DDBJ whole genome shotgun (WGS) entry which is preliminary data.</text>
</comment>
<keyword evidence="4" id="KW-1185">Reference proteome</keyword>